<proteinExistence type="predicted"/>
<evidence type="ECO:0000313" key="2">
    <source>
        <dbReference type="Proteomes" id="UP000069705"/>
    </source>
</evidence>
<comment type="caution">
    <text evidence="1">The sequence shown here is derived from an EMBL/GenBank/DDBJ whole genome shotgun (WGS) entry which is preliminary data.</text>
</comment>
<protein>
    <recommendedName>
        <fullName evidence="3">Conjugative transposon protein TcpC</fullName>
    </recommendedName>
</protein>
<name>A0A100WMD2_MYCFO</name>
<reference evidence="2" key="2">
    <citation type="submission" date="2016-02" db="EMBL/GenBank/DDBJ databases">
        <title>Draft genome sequence of five rapidly growing Mycobacterium species.</title>
        <authorList>
            <person name="Katahira K."/>
            <person name="Gotou Y."/>
            <person name="Iida K."/>
            <person name="Ogura Y."/>
            <person name="Hayashi T."/>
        </authorList>
    </citation>
    <scope>NUCLEOTIDE SEQUENCE [LARGE SCALE GENOMIC DNA]</scope>
    <source>
        <strain evidence="2">JCM6368</strain>
    </source>
</reference>
<accession>A0A100WMD2</accession>
<evidence type="ECO:0000313" key="1">
    <source>
        <dbReference type="EMBL" id="GAT00948.1"/>
    </source>
</evidence>
<dbReference type="Proteomes" id="UP000069705">
    <property type="component" value="Unassembled WGS sequence"/>
</dbReference>
<dbReference type="AlphaFoldDB" id="A0A100WMD2"/>
<dbReference type="RefSeq" id="WP_131808980.1">
    <property type="nucleotide sequence ID" value="NZ_BCSZ01000010.1"/>
</dbReference>
<gene>
    <name evidence="1" type="ORF">RMCFA_1062</name>
</gene>
<organism evidence="1 2">
    <name type="scientific">Mycolicibacterium fortuitum subsp. acetamidolyticum</name>
    <dbReference type="NCBI Taxonomy" id="144550"/>
    <lineage>
        <taxon>Bacteria</taxon>
        <taxon>Bacillati</taxon>
        <taxon>Actinomycetota</taxon>
        <taxon>Actinomycetes</taxon>
        <taxon>Mycobacteriales</taxon>
        <taxon>Mycobacteriaceae</taxon>
        <taxon>Mycolicibacterium</taxon>
    </lineage>
</organism>
<evidence type="ECO:0008006" key="3">
    <source>
        <dbReference type="Google" id="ProtNLM"/>
    </source>
</evidence>
<sequence length="267" mass="28455">MGLFSWWERHRIRAVTSKVMSVVVPFCAVVGFLLAAGAACSGSAPHDDEPLKNFSAQATATFLRATNDDPGRLSDYFPSIDPAAIDLPPRPEGVLSVRPGQPEPRGAGVWMVPVSVATSNGGEAWQLLVSERVDGGQIRFAGLQLPSPWPGESLDTDIPAKNPQDLKDDNPARKAAADFLTAWMTGDKDVGRYTTSGDVAPEWPQRPYTSVDVVAVRAAGTPPGEAKGSATVTADVIVSGRHDRQVSYRLQLKAVNGQWMVAAINPA</sequence>
<dbReference type="EMBL" id="BCSZ01000010">
    <property type="protein sequence ID" value="GAT00948.1"/>
    <property type="molecule type" value="Genomic_DNA"/>
</dbReference>
<reference evidence="1 2" key="1">
    <citation type="journal article" date="2016" name="Genome Announc.">
        <title>Draft Genome Sequences of Five Rapidly Growing Mycobacterium Species, M. thermoresistibile, M. fortuitum subsp. acetamidolyticum, M. canariasense, M. brisbanense, and M. novocastrense.</title>
        <authorList>
            <person name="Katahira K."/>
            <person name="Ogura Y."/>
            <person name="Gotoh Y."/>
            <person name="Hayashi T."/>
        </authorList>
    </citation>
    <scope>NUCLEOTIDE SEQUENCE [LARGE SCALE GENOMIC DNA]</scope>
    <source>
        <strain evidence="1 2">JCM6368</strain>
    </source>
</reference>